<gene>
    <name evidence="3" type="ORF">ESB04_09670</name>
</gene>
<comment type="caution">
    <text evidence="3">The sequence shown here is derived from an EMBL/GenBank/DDBJ whole genome shotgun (WGS) entry which is preliminary data.</text>
</comment>
<evidence type="ECO:0000313" key="3">
    <source>
        <dbReference type="EMBL" id="RXK48298.1"/>
    </source>
</evidence>
<dbReference type="PANTHER" id="PTHR33178">
    <property type="match status" value="1"/>
</dbReference>
<dbReference type="RefSeq" id="WP_129027529.1">
    <property type="nucleotide sequence ID" value="NZ_SDHY01000005.1"/>
</dbReference>
<dbReference type="Gene3D" id="3.30.70.100">
    <property type="match status" value="1"/>
</dbReference>
<keyword evidence="4" id="KW-1185">Reference proteome</keyword>
<proteinExistence type="predicted"/>
<dbReference type="Pfam" id="PF07876">
    <property type="entry name" value="Dabb"/>
    <property type="match status" value="1"/>
</dbReference>
<protein>
    <submittedName>
        <fullName evidence="3">Dabb family protein</fullName>
    </submittedName>
</protein>
<dbReference type="InterPro" id="IPR044662">
    <property type="entry name" value="HS1/DABB1-like"/>
</dbReference>
<dbReference type="PROSITE" id="PS51502">
    <property type="entry name" value="S_R_A_B_BARREL"/>
    <property type="match status" value="1"/>
</dbReference>
<evidence type="ECO:0000313" key="4">
    <source>
        <dbReference type="Proteomes" id="UP000289455"/>
    </source>
</evidence>
<organism evidence="3 4">
    <name type="scientific">Aquirufa rosea</name>
    <dbReference type="NCBI Taxonomy" id="2509241"/>
    <lineage>
        <taxon>Bacteria</taxon>
        <taxon>Pseudomonadati</taxon>
        <taxon>Bacteroidota</taxon>
        <taxon>Cytophagia</taxon>
        <taxon>Cytophagales</taxon>
        <taxon>Flectobacillaceae</taxon>
        <taxon>Aquirufa</taxon>
    </lineage>
</organism>
<accession>A0A4Q1BYU7</accession>
<reference evidence="3 4" key="1">
    <citation type="submission" date="2019-01" db="EMBL/GenBank/DDBJ databases">
        <title>Cytophagaceae bacterium strain CAR-16.</title>
        <authorList>
            <person name="Chen W.-M."/>
        </authorList>
    </citation>
    <scope>NUCLEOTIDE SEQUENCE [LARGE SCALE GENOMIC DNA]</scope>
    <source>
        <strain evidence="3 4">CAR-16</strain>
    </source>
</reference>
<dbReference type="AlphaFoldDB" id="A0A4Q1BYU7"/>
<evidence type="ECO:0000256" key="1">
    <source>
        <dbReference type="ARBA" id="ARBA00011738"/>
    </source>
</evidence>
<dbReference type="OrthoDB" id="9808130at2"/>
<evidence type="ECO:0000259" key="2">
    <source>
        <dbReference type="PROSITE" id="PS51502"/>
    </source>
</evidence>
<dbReference type="InterPro" id="IPR011008">
    <property type="entry name" value="Dimeric_a/b-barrel"/>
</dbReference>
<comment type="subunit">
    <text evidence="1">Homodimer.</text>
</comment>
<dbReference type="InterPro" id="IPR013097">
    <property type="entry name" value="Dabb"/>
</dbReference>
<dbReference type="SUPFAM" id="SSF54909">
    <property type="entry name" value="Dimeric alpha+beta barrel"/>
    <property type="match status" value="1"/>
</dbReference>
<dbReference type="EMBL" id="SDHY01000005">
    <property type="protein sequence ID" value="RXK48298.1"/>
    <property type="molecule type" value="Genomic_DNA"/>
</dbReference>
<dbReference type="SMART" id="SM00886">
    <property type="entry name" value="Dabb"/>
    <property type="match status" value="1"/>
</dbReference>
<feature type="domain" description="Stress-response A/B barrel" evidence="2">
    <location>
        <begin position="2"/>
        <end position="93"/>
    </location>
</feature>
<sequence length="97" mass="11555">MIYHSVFLTFKPDLSGFQQDHFFAEAMKLAQIPGVQEFECLREISPKNNFQYGLIMQFENKDIYQAYTNHPLHVWFVENVWIPSVADFQEIDYLKMS</sequence>
<dbReference type="Proteomes" id="UP000289455">
    <property type="component" value="Unassembled WGS sequence"/>
</dbReference>
<dbReference type="PANTHER" id="PTHR33178:SF10">
    <property type="entry name" value="STRESS-RESPONSE A_B BARREL DOMAIN-CONTAINING PROTEIN"/>
    <property type="match status" value="1"/>
</dbReference>
<name>A0A4Q1BYU7_9BACT</name>